<dbReference type="InterPro" id="IPR005762">
    <property type="entry name" value="MurD"/>
</dbReference>
<dbReference type="Pfam" id="PF08245">
    <property type="entry name" value="Mur_ligase_M"/>
    <property type="match status" value="1"/>
</dbReference>
<comment type="pathway">
    <text evidence="2 9 10">Cell wall biogenesis; peptidoglycan biosynthesis.</text>
</comment>
<dbReference type="SUPFAM" id="SSF53623">
    <property type="entry name" value="MurD-like peptide ligases, catalytic domain"/>
    <property type="match status" value="1"/>
</dbReference>
<dbReference type="Pfam" id="PF21799">
    <property type="entry name" value="MurD-like_N"/>
    <property type="match status" value="1"/>
</dbReference>
<evidence type="ECO:0000256" key="10">
    <source>
        <dbReference type="RuleBase" id="RU003664"/>
    </source>
</evidence>
<keyword evidence="9 10" id="KW-0573">Peptidoglycan synthesis</keyword>
<proteinExistence type="inferred from homology"/>
<dbReference type="InterPro" id="IPR004101">
    <property type="entry name" value="Mur_ligase_C"/>
</dbReference>
<dbReference type="OrthoDB" id="9809796at2"/>
<dbReference type="PROSITE" id="PS01011">
    <property type="entry name" value="FOLYLPOLYGLU_SYNT_1"/>
    <property type="match status" value="1"/>
</dbReference>
<dbReference type="GO" id="GO:0008360">
    <property type="term" value="P:regulation of cell shape"/>
    <property type="evidence" value="ECO:0007669"/>
    <property type="project" value="UniProtKB-KW"/>
</dbReference>
<dbReference type="NCBIfam" id="TIGR01087">
    <property type="entry name" value="murD"/>
    <property type="match status" value="1"/>
</dbReference>
<dbReference type="Pfam" id="PF02875">
    <property type="entry name" value="Mur_ligase_C"/>
    <property type="match status" value="1"/>
</dbReference>
<dbReference type="GO" id="GO:0008764">
    <property type="term" value="F:UDP-N-acetylmuramoylalanine-D-glutamate ligase activity"/>
    <property type="evidence" value="ECO:0007669"/>
    <property type="project" value="UniProtKB-UniRule"/>
</dbReference>
<dbReference type="GO" id="GO:0071555">
    <property type="term" value="P:cell wall organization"/>
    <property type="evidence" value="ECO:0007669"/>
    <property type="project" value="UniProtKB-KW"/>
</dbReference>
<evidence type="ECO:0000259" key="11">
    <source>
        <dbReference type="Pfam" id="PF02875"/>
    </source>
</evidence>
<feature type="binding site" evidence="9">
    <location>
        <begin position="128"/>
        <end position="134"/>
    </location>
    <ligand>
        <name>ATP</name>
        <dbReference type="ChEBI" id="CHEBI:30616"/>
    </ligand>
</feature>
<comment type="catalytic activity">
    <reaction evidence="9 10">
        <text>UDP-N-acetyl-alpha-D-muramoyl-L-alanine + D-glutamate + ATP = UDP-N-acetyl-alpha-D-muramoyl-L-alanyl-D-glutamate + ADP + phosphate + H(+)</text>
        <dbReference type="Rhea" id="RHEA:16429"/>
        <dbReference type="ChEBI" id="CHEBI:15378"/>
        <dbReference type="ChEBI" id="CHEBI:29986"/>
        <dbReference type="ChEBI" id="CHEBI:30616"/>
        <dbReference type="ChEBI" id="CHEBI:43474"/>
        <dbReference type="ChEBI" id="CHEBI:83898"/>
        <dbReference type="ChEBI" id="CHEBI:83900"/>
        <dbReference type="ChEBI" id="CHEBI:456216"/>
        <dbReference type="EC" id="6.3.2.9"/>
    </reaction>
</comment>
<evidence type="ECO:0000256" key="2">
    <source>
        <dbReference type="ARBA" id="ARBA00004752"/>
    </source>
</evidence>
<keyword evidence="9 10" id="KW-0961">Cell wall biogenesis/degradation</keyword>
<evidence type="ECO:0000256" key="4">
    <source>
        <dbReference type="ARBA" id="ARBA00022598"/>
    </source>
</evidence>
<evidence type="ECO:0000256" key="9">
    <source>
        <dbReference type="HAMAP-Rule" id="MF_00639"/>
    </source>
</evidence>
<accession>A0A6C1U093</accession>
<feature type="domain" description="Mur ligase C-terminal" evidence="11">
    <location>
        <begin position="327"/>
        <end position="449"/>
    </location>
</feature>
<evidence type="ECO:0000256" key="7">
    <source>
        <dbReference type="ARBA" id="ARBA00022840"/>
    </source>
</evidence>
<reference evidence="13 14" key="1">
    <citation type="submission" date="2018-12" db="EMBL/GenBank/DDBJ databases">
        <title>Corynebacterium sanguinis sp. nov., a clinically-associated and environmental corynebacterium.</title>
        <authorList>
            <person name="Gonzales-Siles L."/>
            <person name="Jaen-Luchoro D."/>
            <person name="Cardew S."/>
            <person name="Inganas E."/>
            <person name="Ohlen M."/>
            <person name="Jensie-Markopolous S."/>
            <person name="Pinyeiro-Iglesias B."/>
            <person name="Molin K."/>
            <person name="Skovbjerg S."/>
            <person name="Svensson-Stadler L."/>
            <person name="Funke G."/>
            <person name="Moore E.R.B."/>
        </authorList>
    </citation>
    <scope>NUCLEOTIDE SEQUENCE [LARGE SCALE GENOMIC DNA]</scope>
    <source>
        <strain evidence="13 14">58734</strain>
    </source>
</reference>
<gene>
    <name evidence="9" type="primary">murD</name>
    <name evidence="13" type="ORF">EKI59_01995</name>
</gene>
<dbReference type="Gene3D" id="3.90.190.20">
    <property type="entry name" value="Mur ligase, C-terminal domain"/>
    <property type="match status" value="1"/>
</dbReference>
<evidence type="ECO:0000313" key="13">
    <source>
        <dbReference type="EMBL" id="TVS30087.1"/>
    </source>
</evidence>
<keyword evidence="8 9" id="KW-0131">Cell cycle</keyword>
<evidence type="ECO:0000256" key="1">
    <source>
        <dbReference type="ARBA" id="ARBA00004496"/>
    </source>
</evidence>
<comment type="similarity">
    <text evidence="9">Belongs to the MurCDEF family.</text>
</comment>
<dbReference type="GO" id="GO:0051301">
    <property type="term" value="P:cell division"/>
    <property type="evidence" value="ECO:0007669"/>
    <property type="project" value="UniProtKB-KW"/>
</dbReference>
<dbReference type="RefSeq" id="WP_144772487.1">
    <property type="nucleotide sequence ID" value="NZ_JALXKN010000001.1"/>
</dbReference>
<dbReference type="GO" id="GO:0009252">
    <property type="term" value="P:peptidoglycan biosynthetic process"/>
    <property type="evidence" value="ECO:0007669"/>
    <property type="project" value="UniProtKB-UniRule"/>
</dbReference>
<comment type="function">
    <text evidence="9 10">Cell wall formation. Catalyzes the addition of glutamate to the nucleotide precursor UDP-N-acetylmuramoyl-L-alanine (UMA).</text>
</comment>
<keyword evidence="4 9" id="KW-0436">Ligase</keyword>
<dbReference type="GO" id="GO:0005524">
    <property type="term" value="F:ATP binding"/>
    <property type="evidence" value="ECO:0007669"/>
    <property type="project" value="UniProtKB-UniRule"/>
</dbReference>
<sequence>MTAPAETALVPEALRGGVLVAGAGVSGLGAARLLDAVGVTCVVADDNPANREKVAGETSARAVSTADATELFDEVSIVVTSPGWRPDSPLLVAAQHAGLEVIGDVELCFRLDRAGVFGPPRTWLVVTGTNGKTTTTGMLASIMGEASKDSGLRAQACGNIGVAVSDALVDAHRVDVLVAELSSFQLYWSHQLVPDAGVLLNLADDHIDWHGSFAAYAQAKAKVLRARVAVAGVDDAEVASLAARTGRDDVIGFTLGEPGPNQAGVIGHRLVFNSGAELQDLASVTGIEPAGVAGVLDALAAAAVAVSQGVSSQRIDDGLRSYRVEGHRGAVVHEANGVRWVDNSKATNPHAADSALAGAGEPGTVVWVAGGQLKGASVDELVATHAHLFRAVAMLGVDRESVLEAVRRHAPGVPVFVSESTDPAEAMDQCVRFAAEQALPGDTVLLAPAAASLDMFSGMSARGDEFAAAAMRHCV</sequence>
<dbReference type="Gene3D" id="3.40.50.720">
    <property type="entry name" value="NAD(P)-binding Rossmann-like Domain"/>
    <property type="match status" value="1"/>
</dbReference>
<dbReference type="PRINTS" id="PR00420">
    <property type="entry name" value="RNGMNOXGNASE"/>
</dbReference>
<organism evidence="13 14">
    <name type="scientific">Corynebacterium sanguinis</name>
    <dbReference type="NCBI Taxonomy" id="2594913"/>
    <lineage>
        <taxon>Bacteria</taxon>
        <taxon>Bacillati</taxon>
        <taxon>Actinomycetota</taxon>
        <taxon>Actinomycetes</taxon>
        <taxon>Mycobacteriales</taxon>
        <taxon>Corynebacteriaceae</taxon>
        <taxon>Corynebacterium</taxon>
    </lineage>
</organism>
<evidence type="ECO:0000256" key="8">
    <source>
        <dbReference type="ARBA" id="ARBA00023306"/>
    </source>
</evidence>
<protein>
    <recommendedName>
        <fullName evidence="9 10">UDP-N-acetylmuramoylalanine--D-glutamate ligase</fullName>
        <ecNumber evidence="9 10">6.3.2.9</ecNumber>
    </recommendedName>
    <alternativeName>
        <fullName evidence="9">D-glutamic acid-adding enzyme</fullName>
    </alternativeName>
    <alternativeName>
        <fullName evidence="9">UDP-N-acetylmuramoyl-L-alanyl-D-glutamate synthetase</fullName>
    </alternativeName>
</protein>
<name>A0A6C1U093_9CORY</name>
<dbReference type="InterPro" id="IPR036565">
    <property type="entry name" value="Mur-like_cat_sf"/>
</dbReference>
<comment type="caution">
    <text evidence="13">The sequence shown here is derived from an EMBL/GenBank/DDBJ whole genome shotgun (WGS) entry which is preliminary data.</text>
</comment>
<dbReference type="SUPFAM" id="SSF51984">
    <property type="entry name" value="MurCD N-terminal domain"/>
    <property type="match status" value="1"/>
</dbReference>
<keyword evidence="7 9" id="KW-0067">ATP-binding</keyword>
<dbReference type="AlphaFoldDB" id="A0A6C1U093"/>
<keyword evidence="6 9" id="KW-0547">Nucleotide-binding</keyword>
<dbReference type="EC" id="6.3.2.9" evidence="9 10"/>
<dbReference type="GO" id="GO:0005737">
    <property type="term" value="C:cytoplasm"/>
    <property type="evidence" value="ECO:0007669"/>
    <property type="project" value="UniProtKB-SubCell"/>
</dbReference>
<evidence type="ECO:0000259" key="12">
    <source>
        <dbReference type="Pfam" id="PF08245"/>
    </source>
</evidence>
<dbReference type="InterPro" id="IPR036615">
    <property type="entry name" value="Mur_ligase_C_dom_sf"/>
</dbReference>
<evidence type="ECO:0000256" key="3">
    <source>
        <dbReference type="ARBA" id="ARBA00022490"/>
    </source>
</evidence>
<dbReference type="InterPro" id="IPR013221">
    <property type="entry name" value="Mur_ligase_cen"/>
</dbReference>
<keyword evidence="3 9" id="KW-0963">Cytoplasm</keyword>
<dbReference type="HAMAP" id="MF_00639">
    <property type="entry name" value="MurD"/>
    <property type="match status" value="1"/>
</dbReference>
<dbReference type="Proteomes" id="UP000336646">
    <property type="component" value="Unassembled WGS sequence"/>
</dbReference>
<evidence type="ECO:0000313" key="14">
    <source>
        <dbReference type="Proteomes" id="UP000336646"/>
    </source>
</evidence>
<evidence type="ECO:0000256" key="6">
    <source>
        <dbReference type="ARBA" id="ARBA00022741"/>
    </source>
</evidence>
<evidence type="ECO:0000256" key="5">
    <source>
        <dbReference type="ARBA" id="ARBA00022618"/>
    </source>
</evidence>
<dbReference type="PANTHER" id="PTHR43692">
    <property type="entry name" value="UDP-N-ACETYLMURAMOYLALANINE--D-GLUTAMATE LIGASE"/>
    <property type="match status" value="1"/>
</dbReference>
<comment type="subcellular location">
    <subcellularLocation>
        <location evidence="1 9 10">Cytoplasm</location>
    </subcellularLocation>
</comment>
<dbReference type="UniPathway" id="UPA00219"/>
<keyword evidence="5 9" id="KW-0132">Cell division</keyword>
<feature type="domain" description="Mur ligase central" evidence="12">
    <location>
        <begin position="126"/>
        <end position="256"/>
    </location>
</feature>
<keyword evidence="9 10" id="KW-0133">Cell shape</keyword>
<dbReference type="Gene3D" id="3.40.1190.10">
    <property type="entry name" value="Mur-like, catalytic domain"/>
    <property type="match status" value="1"/>
</dbReference>
<dbReference type="PANTHER" id="PTHR43692:SF1">
    <property type="entry name" value="UDP-N-ACETYLMURAMOYLALANINE--D-GLUTAMATE LIGASE"/>
    <property type="match status" value="1"/>
</dbReference>
<dbReference type="SUPFAM" id="SSF53244">
    <property type="entry name" value="MurD-like peptide ligases, peptide-binding domain"/>
    <property type="match status" value="1"/>
</dbReference>
<dbReference type="EMBL" id="RXIR01000002">
    <property type="protein sequence ID" value="TVS30087.1"/>
    <property type="molecule type" value="Genomic_DNA"/>
</dbReference>
<dbReference type="InterPro" id="IPR018109">
    <property type="entry name" value="Folylpolyglutamate_synth_CS"/>
</dbReference>
<dbReference type="GO" id="GO:0004326">
    <property type="term" value="F:tetrahydrofolylpolyglutamate synthase activity"/>
    <property type="evidence" value="ECO:0007669"/>
    <property type="project" value="InterPro"/>
</dbReference>